<keyword evidence="1" id="KW-0812">Transmembrane</keyword>
<proteinExistence type="predicted"/>
<feature type="transmembrane region" description="Helical" evidence="1">
    <location>
        <begin position="370"/>
        <end position="390"/>
    </location>
</feature>
<dbReference type="Pfam" id="PF20163">
    <property type="entry name" value="DUF6536"/>
    <property type="match status" value="1"/>
</dbReference>
<dbReference type="PANTHER" id="PTHR35395">
    <property type="entry name" value="DUF6536 DOMAIN-CONTAINING PROTEIN"/>
    <property type="match status" value="1"/>
</dbReference>
<evidence type="ECO:0000313" key="4">
    <source>
        <dbReference type="Proteomes" id="UP000799324"/>
    </source>
</evidence>
<feature type="transmembrane region" description="Helical" evidence="1">
    <location>
        <begin position="128"/>
        <end position="149"/>
    </location>
</feature>
<dbReference type="InterPro" id="IPR046623">
    <property type="entry name" value="DUF6536"/>
</dbReference>
<gene>
    <name evidence="3" type="ORF">K491DRAFT_769347</name>
</gene>
<keyword evidence="1" id="KW-0472">Membrane</keyword>
<organism evidence="3 4">
    <name type="scientific">Lophiostoma macrostomum CBS 122681</name>
    <dbReference type="NCBI Taxonomy" id="1314788"/>
    <lineage>
        <taxon>Eukaryota</taxon>
        <taxon>Fungi</taxon>
        <taxon>Dikarya</taxon>
        <taxon>Ascomycota</taxon>
        <taxon>Pezizomycotina</taxon>
        <taxon>Dothideomycetes</taxon>
        <taxon>Pleosporomycetidae</taxon>
        <taxon>Pleosporales</taxon>
        <taxon>Lophiostomataceae</taxon>
        <taxon>Lophiostoma</taxon>
    </lineage>
</organism>
<dbReference type="PANTHER" id="PTHR35395:SF1">
    <property type="entry name" value="DUF6536 DOMAIN-CONTAINING PROTEIN"/>
    <property type="match status" value="1"/>
</dbReference>
<sequence>MALHADTDHYIPLSTLPTSQLDGVAPQAPLSHASSASLASSQARSQVRHPISKAFKKVEDSIQTIHDKFTHRLRGSRYHGWKMGVLCGSCTTAFVLCCNIAIVLVPAFRDTGYTNGIADLVAGRAPAISRLSTLFHLFINACSTILLAASNYTMQVICSPTRHDLDATHAKGKWLDIGLLSLRNLRSIPRPRAVLWFFLAFSSVPLHLFYNAAVFQIAKFNEYNIVAFDYHSGMWNELNASAGSHTPTYWNLSNDDWIQQYDTNFVSEHGDIYLAVDQIAFSTAASSFNLNLTGYWPLEHANGSQLAIRNMTFESPDWIRYHIFDTQRDLEDYDPKSTPLDESTPVSMHVVHAFAKIVRPHSRIQISLDFMIVVIVFNSLKLAIMVWVLVIDKYFLEHPDELTTGNCMLGKDEMLFKLGVTPCHVARDKQLMEESFSDRIVGTWLPQSRRYFALIGRDRQIFFALL</sequence>
<dbReference type="EMBL" id="MU004378">
    <property type="protein sequence ID" value="KAF2653613.1"/>
    <property type="molecule type" value="Genomic_DNA"/>
</dbReference>
<evidence type="ECO:0000256" key="1">
    <source>
        <dbReference type="SAM" id="Phobius"/>
    </source>
</evidence>
<reference evidence="3" key="1">
    <citation type="journal article" date="2020" name="Stud. Mycol.">
        <title>101 Dothideomycetes genomes: a test case for predicting lifestyles and emergence of pathogens.</title>
        <authorList>
            <person name="Haridas S."/>
            <person name="Albert R."/>
            <person name="Binder M."/>
            <person name="Bloem J."/>
            <person name="Labutti K."/>
            <person name="Salamov A."/>
            <person name="Andreopoulos B."/>
            <person name="Baker S."/>
            <person name="Barry K."/>
            <person name="Bills G."/>
            <person name="Bluhm B."/>
            <person name="Cannon C."/>
            <person name="Castanera R."/>
            <person name="Culley D."/>
            <person name="Daum C."/>
            <person name="Ezra D."/>
            <person name="Gonzalez J."/>
            <person name="Henrissat B."/>
            <person name="Kuo A."/>
            <person name="Liang C."/>
            <person name="Lipzen A."/>
            <person name="Lutzoni F."/>
            <person name="Magnuson J."/>
            <person name="Mondo S."/>
            <person name="Nolan M."/>
            <person name="Ohm R."/>
            <person name="Pangilinan J."/>
            <person name="Park H.-J."/>
            <person name="Ramirez L."/>
            <person name="Alfaro M."/>
            <person name="Sun H."/>
            <person name="Tritt A."/>
            <person name="Yoshinaga Y."/>
            <person name="Zwiers L.-H."/>
            <person name="Turgeon B."/>
            <person name="Goodwin S."/>
            <person name="Spatafora J."/>
            <person name="Crous P."/>
            <person name="Grigoriev I."/>
        </authorList>
    </citation>
    <scope>NUCLEOTIDE SEQUENCE</scope>
    <source>
        <strain evidence="3">CBS 122681</strain>
    </source>
</reference>
<dbReference type="AlphaFoldDB" id="A0A6A6T3Y9"/>
<name>A0A6A6T3Y9_9PLEO</name>
<feature type="domain" description="DUF6536" evidence="2">
    <location>
        <begin position="81"/>
        <end position="228"/>
    </location>
</feature>
<feature type="transmembrane region" description="Helical" evidence="1">
    <location>
        <begin position="193"/>
        <end position="210"/>
    </location>
</feature>
<dbReference type="OrthoDB" id="5429634at2759"/>
<accession>A0A6A6T3Y9</accession>
<feature type="transmembrane region" description="Helical" evidence="1">
    <location>
        <begin position="83"/>
        <end position="108"/>
    </location>
</feature>
<keyword evidence="1" id="KW-1133">Transmembrane helix</keyword>
<evidence type="ECO:0000259" key="2">
    <source>
        <dbReference type="Pfam" id="PF20163"/>
    </source>
</evidence>
<keyword evidence="4" id="KW-1185">Reference proteome</keyword>
<protein>
    <recommendedName>
        <fullName evidence="2">DUF6536 domain-containing protein</fullName>
    </recommendedName>
</protein>
<dbReference type="Proteomes" id="UP000799324">
    <property type="component" value="Unassembled WGS sequence"/>
</dbReference>
<evidence type="ECO:0000313" key="3">
    <source>
        <dbReference type="EMBL" id="KAF2653613.1"/>
    </source>
</evidence>